<dbReference type="HAMAP" id="MF_02040">
    <property type="entry name" value="Mrp_NBP35"/>
    <property type="match status" value="1"/>
</dbReference>
<proteinExistence type="inferred from homology"/>
<keyword evidence="5 6" id="KW-0411">Iron-sulfur</keyword>
<dbReference type="GO" id="GO:0046872">
    <property type="term" value="F:metal ion binding"/>
    <property type="evidence" value="ECO:0007669"/>
    <property type="project" value="UniProtKB-KW"/>
</dbReference>
<evidence type="ECO:0000256" key="3">
    <source>
        <dbReference type="ARBA" id="ARBA00022840"/>
    </source>
</evidence>
<organism evidence="7 8">
    <name type="scientific">Oceanotoga teriensis</name>
    <dbReference type="NCBI Taxonomy" id="515440"/>
    <lineage>
        <taxon>Bacteria</taxon>
        <taxon>Thermotogati</taxon>
        <taxon>Thermotogota</taxon>
        <taxon>Thermotogae</taxon>
        <taxon>Petrotogales</taxon>
        <taxon>Petrotogaceae</taxon>
        <taxon>Oceanotoga</taxon>
    </lineage>
</organism>
<dbReference type="GO" id="GO:0051539">
    <property type="term" value="F:4 iron, 4 sulfur cluster binding"/>
    <property type="evidence" value="ECO:0007669"/>
    <property type="project" value="TreeGrafter"/>
</dbReference>
<dbReference type="InterPro" id="IPR044304">
    <property type="entry name" value="NUBPL-like"/>
</dbReference>
<dbReference type="GO" id="GO:0140663">
    <property type="term" value="F:ATP-dependent FeS chaperone activity"/>
    <property type="evidence" value="ECO:0007669"/>
    <property type="project" value="InterPro"/>
</dbReference>
<dbReference type="InterPro" id="IPR027417">
    <property type="entry name" value="P-loop_NTPase"/>
</dbReference>
<dbReference type="Pfam" id="PF10609">
    <property type="entry name" value="ParA"/>
    <property type="match status" value="1"/>
</dbReference>
<dbReference type="AlphaFoldDB" id="A0AA45C4R1"/>
<accession>A0AA45C4R1</accession>
<keyword evidence="1 6" id="KW-0479">Metal-binding</keyword>
<evidence type="ECO:0000256" key="2">
    <source>
        <dbReference type="ARBA" id="ARBA00022741"/>
    </source>
</evidence>
<dbReference type="InterPro" id="IPR000808">
    <property type="entry name" value="Mrp-like_CS"/>
</dbReference>
<evidence type="ECO:0000256" key="5">
    <source>
        <dbReference type="ARBA" id="ARBA00023014"/>
    </source>
</evidence>
<keyword evidence="4 6" id="KW-0408">Iron</keyword>
<comment type="similarity">
    <text evidence="6">Belongs to the Mrp/NBP35 ATP-binding proteins family.</text>
</comment>
<dbReference type="FunFam" id="3.40.50.300:FF:001119">
    <property type="entry name" value="Iron-sulfur cluster carrier protein"/>
    <property type="match status" value="1"/>
</dbReference>
<evidence type="ECO:0000313" key="8">
    <source>
        <dbReference type="Proteomes" id="UP000245921"/>
    </source>
</evidence>
<dbReference type="PANTHER" id="PTHR42961">
    <property type="entry name" value="IRON-SULFUR PROTEIN NUBPL"/>
    <property type="match status" value="1"/>
</dbReference>
<dbReference type="GO" id="GO:0005524">
    <property type="term" value="F:ATP binding"/>
    <property type="evidence" value="ECO:0007669"/>
    <property type="project" value="UniProtKB-UniRule"/>
</dbReference>
<dbReference type="Proteomes" id="UP000245921">
    <property type="component" value="Unassembled WGS sequence"/>
</dbReference>
<dbReference type="Gene3D" id="3.40.50.300">
    <property type="entry name" value="P-loop containing nucleotide triphosphate hydrolases"/>
    <property type="match status" value="1"/>
</dbReference>
<dbReference type="CDD" id="cd02037">
    <property type="entry name" value="Mrp_NBP35"/>
    <property type="match status" value="1"/>
</dbReference>
<gene>
    <name evidence="7" type="ORF">C7380_1261</name>
</gene>
<dbReference type="PROSITE" id="PS01215">
    <property type="entry name" value="MRP"/>
    <property type="match status" value="1"/>
</dbReference>
<comment type="caution">
    <text evidence="7">The sequence shown here is derived from an EMBL/GenBank/DDBJ whole genome shotgun (WGS) entry which is preliminary data.</text>
</comment>
<dbReference type="PANTHER" id="PTHR42961:SF2">
    <property type="entry name" value="IRON-SULFUR PROTEIN NUBPL"/>
    <property type="match status" value="1"/>
</dbReference>
<dbReference type="GO" id="GO:0016226">
    <property type="term" value="P:iron-sulfur cluster assembly"/>
    <property type="evidence" value="ECO:0007669"/>
    <property type="project" value="InterPro"/>
</dbReference>
<protein>
    <recommendedName>
        <fullName evidence="6">Iron-sulfur cluster carrier protein</fullName>
    </recommendedName>
</protein>
<dbReference type="EMBL" id="QGGI01000026">
    <property type="protein sequence ID" value="PWJ87119.1"/>
    <property type="molecule type" value="Genomic_DNA"/>
</dbReference>
<reference evidence="7 8" key="1">
    <citation type="submission" date="2018-05" db="EMBL/GenBank/DDBJ databases">
        <title>Genomic Encyclopedia of Type Strains, Phase IV (KMG-IV): sequencing the most valuable type-strain genomes for metagenomic binning, comparative biology and taxonomic classification.</title>
        <authorList>
            <person name="Goeker M."/>
        </authorList>
    </citation>
    <scope>NUCLEOTIDE SEQUENCE [LARGE SCALE GENOMIC DNA]</scope>
    <source>
        <strain evidence="7 8">DSM 24906</strain>
    </source>
</reference>
<evidence type="ECO:0000256" key="1">
    <source>
        <dbReference type="ARBA" id="ARBA00022723"/>
    </source>
</evidence>
<keyword evidence="2 6" id="KW-0547">Nucleotide-binding</keyword>
<name>A0AA45C4R1_9BACT</name>
<keyword evidence="6" id="KW-0378">Hydrolase</keyword>
<dbReference type="InterPro" id="IPR033756">
    <property type="entry name" value="YlxH/NBP35"/>
</dbReference>
<comment type="subunit">
    <text evidence="6">Homodimer.</text>
</comment>
<dbReference type="InterPro" id="IPR019591">
    <property type="entry name" value="Mrp/NBP35_ATP-bd"/>
</dbReference>
<evidence type="ECO:0000256" key="4">
    <source>
        <dbReference type="ARBA" id="ARBA00023004"/>
    </source>
</evidence>
<dbReference type="RefSeq" id="WP_109606379.1">
    <property type="nucleotide sequence ID" value="NZ_JAMHJO010000020.1"/>
</dbReference>
<feature type="binding site" evidence="6">
    <location>
        <begin position="29"/>
        <end position="36"/>
    </location>
    <ligand>
        <name>ATP</name>
        <dbReference type="ChEBI" id="CHEBI:30616"/>
    </ligand>
</feature>
<dbReference type="GO" id="GO:0016887">
    <property type="term" value="F:ATP hydrolysis activity"/>
    <property type="evidence" value="ECO:0007669"/>
    <property type="project" value="UniProtKB-UniRule"/>
</dbReference>
<keyword evidence="8" id="KW-1185">Reference proteome</keyword>
<evidence type="ECO:0000313" key="7">
    <source>
        <dbReference type="EMBL" id="PWJ87119.1"/>
    </source>
</evidence>
<dbReference type="SUPFAM" id="SSF52540">
    <property type="entry name" value="P-loop containing nucleoside triphosphate hydrolases"/>
    <property type="match status" value="1"/>
</dbReference>
<keyword evidence="3 6" id="KW-0067">ATP-binding</keyword>
<comment type="function">
    <text evidence="6">Binds and transfers iron-sulfur (Fe-S) clusters to target apoproteins. Can hydrolyze ATP.</text>
</comment>
<sequence length="268" mass="29279">MPVNNINEVISKANERMKTVKNTIVVMSGKGGVGKSTVAVNLAIALSLEGRKVGLLDTDLHGPDVARMLGGRDKKPYQVGDEVLPPEISGISVISMSQFLKEETSPVIWRGPLKTGAILQFISDISWGELDYLIVDCPPGTGDEPLTIFQNLKNISGTIVVTTPSIVSQDDVEKALNFLSMMNQKVIGLVENMSYFVCPDSKTKHYIFGKDGALNLAKKYNLEVLAQMPINQQVRENMDNGKPSAYFGDPEVVAPFVNLSRKIIDILE</sequence>
<evidence type="ECO:0000256" key="6">
    <source>
        <dbReference type="HAMAP-Rule" id="MF_02040"/>
    </source>
</evidence>